<proteinExistence type="predicted"/>
<feature type="compositionally biased region" description="Polar residues" evidence="1">
    <location>
        <begin position="2793"/>
        <end position="2815"/>
    </location>
</feature>
<feature type="region of interest" description="Disordered" evidence="1">
    <location>
        <begin position="2291"/>
        <end position="2339"/>
    </location>
</feature>
<keyword evidence="3" id="KW-1185">Reference proteome</keyword>
<feature type="region of interest" description="Disordered" evidence="1">
    <location>
        <begin position="2196"/>
        <end position="2218"/>
    </location>
</feature>
<evidence type="ECO:0000313" key="2">
    <source>
        <dbReference type="EMBL" id="WAR02913.1"/>
    </source>
</evidence>
<protein>
    <submittedName>
        <fullName evidence="2">Uncharacterized protein</fullName>
    </submittedName>
</protein>
<dbReference type="EMBL" id="CP111015">
    <property type="protein sequence ID" value="WAR02913.1"/>
    <property type="molecule type" value="Genomic_DNA"/>
</dbReference>
<feature type="region of interest" description="Disordered" evidence="1">
    <location>
        <begin position="2883"/>
        <end position="2908"/>
    </location>
</feature>
<feature type="non-terminal residue" evidence="2">
    <location>
        <position position="2908"/>
    </location>
</feature>
<evidence type="ECO:0000313" key="3">
    <source>
        <dbReference type="Proteomes" id="UP001164746"/>
    </source>
</evidence>
<feature type="compositionally biased region" description="Basic and acidic residues" evidence="1">
    <location>
        <begin position="2291"/>
        <end position="2305"/>
    </location>
</feature>
<feature type="compositionally biased region" description="Low complexity" evidence="1">
    <location>
        <begin position="2206"/>
        <end position="2218"/>
    </location>
</feature>
<feature type="region of interest" description="Disordered" evidence="1">
    <location>
        <begin position="2639"/>
        <end position="2661"/>
    </location>
</feature>
<feature type="compositionally biased region" description="Basic and acidic residues" evidence="1">
    <location>
        <begin position="2435"/>
        <end position="2446"/>
    </location>
</feature>
<name>A0ABY7DYW6_MYAAR</name>
<feature type="compositionally biased region" description="Basic residues" evidence="1">
    <location>
        <begin position="2892"/>
        <end position="2908"/>
    </location>
</feature>
<feature type="region of interest" description="Disordered" evidence="1">
    <location>
        <begin position="2380"/>
        <end position="2495"/>
    </location>
</feature>
<accession>A0ABY7DYW6</accession>
<reference evidence="2" key="1">
    <citation type="submission" date="2022-11" db="EMBL/GenBank/DDBJ databases">
        <title>Centuries of genome instability and evolution in soft-shell clam transmissible cancer (bioRxiv).</title>
        <authorList>
            <person name="Hart S.F.M."/>
            <person name="Yonemitsu M.A."/>
            <person name="Giersch R.M."/>
            <person name="Beal B.F."/>
            <person name="Arriagada G."/>
            <person name="Davis B.W."/>
            <person name="Ostrander E.A."/>
            <person name="Goff S.P."/>
            <person name="Metzger M.J."/>
        </authorList>
    </citation>
    <scope>NUCLEOTIDE SEQUENCE</scope>
    <source>
        <strain evidence="2">MELC-2E11</strain>
        <tissue evidence="2">Siphon/mantle</tissue>
    </source>
</reference>
<organism evidence="2 3">
    <name type="scientific">Mya arenaria</name>
    <name type="common">Soft-shell clam</name>
    <dbReference type="NCBI Taxonomy" id="6604"/>
    <lineage>
        <taxon>Eukaryota</taxon>
        <taxon>Metazoa</taxon>
        <taxon>Spiralia</taxon>
        <taxon>Lophotrochozoa</taxon>
        <taxon>Mollusca</taxon>
        <taxon>Bivalvia</taxon>
        <taxon>Autobranchia</taxon>
        <taxon>Heteroconchia</taxon>
        <taxon>Euheterodonta</taxon>
        <taxon>Imparidentia</taxon>
        <taxon>Neoheterodontei</taxon>
        <taxon>Myida</taxon>
        <taxon>Myoidea</taxon>
        <taxon>Myidae</taxon>
        <taxon>Mya</taxon>
    </lineage>
</organism>
<evidence type="ECO:0000256" key="1">
    <source>
        <dbReference type="SAM" id="MobiDB-lite"/>
    </source>
</evidence>
<sequence>LKLYILDGTSDGTMLSLFILLGLIVCDISVVVCQSSTNTQDLSMSRVNAAATTLSNHNIAESSVHSTAGMEVSISPSKSIAEMSQTFSRLPPTTSANVASGDTNQTFSSSVIQTSTGLYRETVDTSIISHSKSLKMNSDEPGSVHLSSSEITRTIKPSKTVIRDSVNGSRTIATVAIDSTVLHSFVKSSDPKIAIEDSFTSRDSSSSHYTSTPVSNIKLSSTSNLRTSYTDTTSLRNSMSATFPTFTKSNSIIALSKSSSINSITQLSPTLVDVSNTAETRFIAPTKTTQINYSTIVDSSFGATSTSMRYFSEKKHSIHLTSVPLDNLTTMNGSGYSTLNSPSSMYSESSQYMTTTTTSMGKSSMTSNMPENTTKLSSSLELSSVPSTISFSEYMSAENLIKHSVTGLNSQTLTTNFSAHLQSNPILSDTFETLSTILHGISFSDNAFKSSSDDFIGAQTSSPAMSTPTITGYYSDSARGHHTDASKFVATIFTDKSHSFSSIVNSRILQTIIFAKTYSEENKSYDFTPSSTWKSDIKDTLSASDETKTYDALASQIIESATDKQHSTSEIKLSMQRSIIYTTSSEMQLSYSTSIKTKLTENISLTDQKHFTSYQTRPESTINISLLESINIKASTESELLSTTSTSSLLMISVPTPMLTYGTTNSVVAVRTVGGSSSSDPSFALHNISTPPIEKSTMWNYMKGSESGMSSSYDQLLFTRTAIGSLDSSEINNPLLKSINITSSTDSQRLSIAATPSSPMTSMPTHTAMYGTTNSVATARPVVRSSSGDQLLSIPEISSLMSERSTIWNHAESAESGMSNSYDQSGLTSTAIISLDTSEIITSLVESINITSSSESQRLSIAAMSSSNITSVQTPTAMYRTTISVVSTRSVGGSSSGDPSFPIHDILTPPSESSTIWNQMKTSESGMSSSYDQLLFTSTAIDSLDSSEINKPLIESINITSSTDSQLLSIIATPSSPMTSVQTPPFMFETTSYVATGRSVIESASGDTSFSILNISIPLSKSSPILNHTKSSEASMSSSFDQSDFTSTAIDLVYSSKISSPFLESIKLTASIDNQLLSITATPSLMTSVKTQTLMYGSTNSVATARTVGGSSSGETSFPINDMSTLLRESSTIWNHTKSSESGMSSSYDQSLFTSTSIGALYSSKINKPLLESINITASTDSQLLSITATPSSPMTSVQTSSFMYGSTNTVATERSLVESLSGGLSYSTHDRSIPSSGNPAIWNHTKTPEAGMSSSHDHSLSTRTDIGSLDSSKMFAMSQYFQSLIDSTHLFSVSQISSTFTKYFPIPTFKSNSIYMFSSTVYFNEMSSSSILTHLKSLQTSYSSYMVESIPAYSIRSSYDSILTLSVSSTGSKFSPSSDFSASQTYITNVVLQRSTPYSIHTSESHVANENLNDTNYSSMSPSSAFNISSIPSASESGSLFKGNVSTPILLTSSFKSKSDFLQASSSDISSKFLNGNVSQVQTNTMLITTSVQTAPVEFSTSLTSPLISLPTNVVVTEVLLSTRVDNSSYKTNDIILSTAVISFGLSTWTSTFISSESTIASDSSSSVMTTAAVIQPSFTPVFSQSIVYHSTDSENVNHSTKYWNVYSNMSSIYHYTSTTPGNTFVLSTFEGSIEYSYFSSLLRPHQSSFATKFENTASLEYTSSISLHTFATNDVYRSSSSTVKLRTTHSAPVNTVNTLEFFSKSSETEILKSSVIVTSIQHSLSPRLSTIPSDKLTGSFNLPASSPDVNTDSLPTTDTLTSNIGFTSSPIDISSTRVSSASLFSRISKSSGNSVLETSHTLFTNEVWSTLYGYTSSILRLDSTITSLVTTNGFLLSRTSLLTSFVHSVSDTSFTKPLTSASSFKHNVTDISVASKLASTVSFRKSKTDTFNSNRLTPISSFIHTTAFMSKLSSDQSSSLAHNSGSTASFLEISSVFLDTSNSNRLMSSSESTPAFMSILSSEVSSSLAQNSESKVTFLQASSISRDTSNANRLTSSFEITTALISTLNNDHSSSLAQSSESTVTFLQAPSVVPTYSFSSALTNLFTQTSQISSSTTLLKSDIVGTAFTPSATFSLQGSTSVSFAISPTPASSVVESWSDTMNTAELYPVSSPDSPISTLYGSMSSNVESSFSTTVANYSGVIISSTTDAVNVTLNSTDMSTFLATEKLTPASTSNSLMSTHFKNISATKTSSENMYSSHAVSTPEPTRTTENATTAREKNWVKTVLKVQKNINVSDPTFRMETEQGLAKAYSEAFLREKLIAEGQFDPLEDRKRRARVIADGREQRGDGCVHGREAGPRDGCRGGGGSSRHPRHTGASNYPETAYIPTTTQTTPTSDESQIWLIAAIAGGAGGALLIVFITICIYCKCCRHKPVGNDDGDPELMSIEEPAPRKRSLPPSPSKRPLPRQRSSVTAIIPTKLRSYAPENPELSESGHGRDEEEHLLYPPPIKHSTPSKGRLYIPVEKSCTPPPSARDLAPPAQRSRRESRNSISPATEFMELATSSMHSEGLQPDRADMFQTSFTEDNEHVKQHLHEEKKKNKVKLRGQHADMNGDVTAMNETILGMQNTSVPHLVIESGRLVRDNTTEQEEPPDNGKSGDENIAEARKRMHRLLDDAFSLISPGNSFSEKDLRIQQQNKTDENKEKEKQASNTTPVQPELKNALVSSQSDVPTAKPDGQGYTNPAYKALYGDYLETWSPHRAYDQVALISMPNKMDIPVTKLGQKSNNNLKGRRPATDLNVLDLQDTTTIDGSTYTKDPGKPILLRTKEERPSSGKPPQLTNNYVDERTSKFSFNGSVPQSRSSSGVNTGFRNTSKDHHVVKSETNAKENRRESDSLQQHRRPERNIANKDVVDIVSDINSEEKNERLIKSIRDELRSTKVEKEEDINKKPIRRRSRKVKKPMTDV</sequence>
<dbReference type="Proteomes" id="UP001164746">
    <property type="component" value="Chromosome 4"/>
</dbReference>
<feature type="compositionally biased region" description="Basic and acidic residues" evidence="1">
    <location>
        <begin position="2816"/>
        <end position="2837"/>
    </location>
</feature>
<gene>
    <name evidence="2" type="ORF">MAR_009471</name>
</gene>
<feature type="region of interest" description="Disordered" evidence="1">
    <location>
        <begin position="2751"/>
        <end position="2851"/>
    </location>
</feature>
<feature type="compositionally biased region" description="Basic and acidic residues" evidence="1">
    <location>
        <begin position="2639"/>
        <end position="2651"/>
    </location>
</feature>